<dbReference type="NCBIfam" id="TIGR00084">
    <property type="entry name" value="ruvA"/>
    <property type="match status" value="1"/>
</dbReference>
<feature type="domain" description="Helix-hairpin-helix DNA-binding motif class 1" evidence="7">
    <location>
        <begin position="70"/>
        <end position="89"/>
    </location>
</feature>
<keyword evidence="8" id="KW-0378">Hydrolase</keyword>
<dbReference type="EMBL" id="QKLP01000004">
    <property type="protein sequence ID" value="PYF43177.1"/>
    <property type="molecule type" value="Genomic_DNA"/>
</dbReference>
<sequence>MTIYLYGKIVHVSTNYLILDHNGMGELIYVPQIDRFKVGDIKKIFISQIINEYNKVTYGFENFKEMVIFEDLITLQGLGPKTAISILNVGWENIINFIANSKKEELTKIPYVSSKIANAILLSFKDKYAKFLSKINAEELEKFNKVIKENSYLKEFEETMKMLGFKTSQIKLALDHIELTNNIEECVENAIRIISQKQNETRIQS</sequence>
<keyword evidence="1 6" id="KW-0963">Cytoplasm</keyword>
<evidence type="ECO:0000313" key="9">
    <source>
        <dbReference type="Proteomes" id="UP000247715"/>
    </source>
</evidence>
<dbReference type="InterPro" id="IPR012340">
    <property type="entry name" value="NA-bd_OB-fold"/>
</dbReference>
<comment type="caution">
    <text evidence="6">Lacks conserved residue(s) required for the propagation of feature annotation.</text>
</comment>
<evidence type="ECO:0000256" key="3">
    <source>
        <dbReference type="ARBA" id="ARBA00023125"/>
    </source>
</evidence>
<dbReference type="GO" id="GO:0009378">
    <property type="term" value="F:four-way junction helicase activity"/>
    <property type="evidence" value="ECO:0007669"/>
    <property type="project" value="InterPro"/>
</dbReference>
<dbReference type="GO" id="GO:0048476">
    <property type="term" value="C:Holliday junction resolvase complex"/>
    <property type="evidence" value="ECO:0007669"/>
    <property type="project" value="UniProtKB-UniRule"/>
</dbReference>
<comment type="domain">
    <text evidence="6">Has three domains with a flexible linker between the domains II and III and assumes an 'L' shape. Domain III is highly mobile and contacts RuvB.</text>
</comment>
<comment type="similarity">
    <text evidence="6">Belongs to the RuvA family.</text>
</comment>
<protein>
    <recommendedName>
        <fullName evidence="6">Holliday junction branch migration complex subunit RuvA</fullName>
    </recommendedName>
</protein>
<keyword evidence="4 6" id="KW-0233">DNA recombination</keyword>
<dbReference type="GO" id="GO:0005524">
    <property type="term" value="F:ATP binding"/>
    <property type="evidence" value="ECO:0007669"/>
    <property type="project" value="InterPro"/>
</dbReference>
<keyword evidence="2 6" id="KW-0227">DNA damage</keyword>
<keyword evidence="5 6" id="KW-0234">DNA repair</keyword>
<dbReference type="SMART" id="SM00278">
    <property type="entry name" value="HhH1"/>
    <property type="match status" value="2"/>
</dbReference>
<dbReference type="RefSeq" id="WP_002880869.1">
    <property type="nucleotide sequence ID" value="NZ_CP190015.1"/>
</dbReference>
<comment type="function">
    <text evidence="6">The RuvA-RuvB-RuvC complex processes Holliday junction (HJ) DNA during genetic recombination and DNA repair, while the RuvA-RuvB complex plays an important role in the rescue of blocked DNA replication forks via replication fork reversal (RFR). RuvA specifically binds to HJ cruciform DNA, conferring on it an open structure. The RuvB hexamer acts as an ATP-dependent pump, pulling dsDNA into and through the RuvAB complex. HJ branch migration allows RuvC to scan DNA until it finds its consensus sequence, where it cleaves and resolves the cruciform DNA.</text>
</comment>
<evidence type="ECO:0000313" key="8">
    <source>
        <dbReference type="EMBL" id="PYF43177.1"/>
    </source>
</evidence>
<dbReference type="SUPFAM" id="SSF47781">
    <property type="entry name" value="RuvA domain 2-like"/>
    <property type="match status" value="1"/>
</dbReference>
<dbReference type="InterPro" id="IPR010994">
    <property type="entry name" value="RuvA_2-like"/>
</dbReference>
<proteinExistence type="inferred from homology"/>
<gene>
    <name evidence="6" type="primary">ruvA</name>
    <name evidence="8" type="ORF">BCF88_10444</name>
</gene>
<comment type="subunit">
    <text evidence="6">Homotetramer. Forms an RuvA(8)-RuvB(12)-Holliday junction (HJ) complex. HJ DNA is sandwiched between 2 RuvA tetramers; dsDNA enters through RuvA and exits via RuvB. An RuvB hexamer assembles on each DNA strand where it exits the tetramer. Each RuvB hexamer is contacted by two RuvA subunits (via domain III) on 2 adjacent RuvB subunits; this complex drives branch migration. In the full resolvosome a probable DNA-RuvA(4)-RuvB(12)-RuvC(2) complex forms which resolves the HJ.</text>
</comment>
<evidence type="ECO:0000256" key="2">
    <source>
        <dbReference type="ARBA" id="ARBA00022763"/>
    </source>
</evidence>
<dbReference type="Proteomes" id="UP000247715">
    <property type="component" value="Unassembled WGS sequence"/>
</dbReference>
<feature type="domain" description="Helix-hairpin-helix DNA-binding motif class 1" evidence="7">
    <location>
        <begin position="104"/>
        <end position="123"/>
    </location>
</feature>
<reference evidence="8 9" key="1">
    <citation type="submission" date="2018-06" db="EMBL/GenBank/DDBJ databases">
        <title>Genomic Encyclopedia of Archaeal and Bacterial Type Strains, Phase II (KMG-II): from individual species to whole genera.</title>
        <authorList>
            <person name="Goeker M."/>
        </authorList>
    </citation>
    <scope>NUCLEOTIDE SEQUENCE [LARGE SCALE GENOMIC DNA]</scope>
    <source>
        <strain evidence="8 9">ATCC 29103</strain>
    </source>
</reference>
<feature type="region of interest" description="Domain III" evidence="6">
    <location>
        <begin position="150"/>
        <end position="205"/>
    </location>
</feature>
<dbReference type="InterPro" id="IPR003583">
    <property type="entry name" value="Hlx-hairpin-Hlx_DNA-bd_motif"/>
</dbReference>
<dbReference type="HAMAP" id="MF_00031">
    <property type="entry name" value="DNA_HJ_migration_RuvA"/>
    <property type="match status" value="1"/>
</dbReference>
<name>A0A318U5E6_9BACT</name>
<dbReference type="GO" id="GO:0000400">
    <property type="term" value="F:four-way junction DNA binding"/>
    <property type="evidence" value="ECO:0007669"/>
    <property type="project" value="UniProtKB-UniRule"/>
</dbReference>
<evidence type="ECO:0000256" key="1">
    <source>
        <dbReference type="ARBA" id="ARBA00022490"/>
    </source>
</evidence>
<keyword evidence="8" id="KW-0067">ATP-binding</keyword>
<dbReference type="GO" id="GO:0005737">
    <property type="term" value="C:cytoplasm"/>
    <property type="evidence" value="ECO:0007669"/>
    <property type="project" value="UniProtKB-SubCell"/>
</dbReference>
<dbReference type="GO" id="GO:0006281">
    <property type="term" value="P:DNA repair"/>
    <property type="evidence" value="ECO:0007669"/>
    <property type="project" value="UniProtKB-UniRule"/>
</dbReference>
<dbReference type="InterPro" id="IPR013849">
    <property type="entry name" value="DNA_helicase_Holl-junc_RuvA_I"/>
</dbReference>
<keyword evidence="8" id="KW-0547">Nucleotide-binding</keyword>
<evidence type="ECO:0000259" key="7">
    <source>
        <dbReference type="SMART" id="SM00278"/>
    </source>
</evidence>
<evidence type="ECO:0000256" key="6">
    <source>
        <dbReference type="HAMAP-Rule" id="MF_00031"/>
    </source>
</evidence>
<keyword evidence="8" id="KW-0347">Helicase</keyword>
<dbReference type="Pfam" id="PF01330">
    <property type="entry name" value="RuvA_N"/>
    <property type="match status" value="1"/>
</dbReference>
<dbReference type="InterPro" id="IPR000085">
    <property type="entry name" value="RuvA"/>
</dbReference>
<evidence type="ECO:0000256" key="4">
    <source>
        <dbReference type="ARBA" id="ARBA00023172"/>
    </source>
</evidence>
<comment type="caution">
    <text evidence="8">The sequence shown here is derived from an EMBL/GenBank/DDBJ whole genome shotgun (WGS) entry which is preliminary data.</text>
</comment>
<organism evidence="8 9">
    <name type="scientific">Metamycoplasma alkalescens</name>
    <dbReference type="NCBI Taxonomy" id="45363"/>
    <lineage>
        <taxon>Bacteria</taxon>
        <taxon>Bacillati</taxon>
        <taxon>Mycoplasmatota</taxon>
        <taxon>Mycoplasmoidales</taxon>
        <taxon>Metamycoplasmataceae</taxon>
        <taxon>Metamycoplasma</taxon>
    </lineage>
</organism>
<keyword evidence="3 6" id="KW-0238">DNA-binding</keyword>
<evidence type="ECO:0000256" key="5">
    <source>
        <dbReference type="ARBA" id="ARBA00023204"/>
    </source>
</evidence>
<accession>A0A318U5E6</accession>
<dbReference type="AlphaFoldDB" id="A0A318U5E6"/>
<dbReference type="Pfam" id="PF14520">
    <property type="entry name" value="HHH_5"/>
    <property type="match status" value="1"/>
</dbReference>
<dbReference type="Gene3D" id="1.10.150.20">
    <property type="entry name" value="5' to 3' exonuclease, C-terminal subdomain"/>
    <property type="match status" value="1"/>
</dbReference>
<dbReference type="GO" id="GO:0006310">
    <property type="term" value="P:DNA recombination"/>
    <property type="evidence" value="ECO:0007669"/>
    <property type="project" value="UniProtKB-UniRule"/>
</dbReference>
<comment type="subcellular location">
    <subcellularLocation>
        <location evidence="6">Cytoplasm</location>
    </subcellularLocation>
</comment>
<dbReference type="Gene3D" id="2.40.50.140">
    <property type="entry name" value="Nucleic acid-binding proteins"/>
    <property type="match status" value="1"/>
</dbReference>